<dbReference type="PANTHER" id="PTHR23089">
    <property type="entry name" value="HISTIDINE TRIAD HIT PROTEIN"/>
    <property type="match status" value="1"/>
</dbReference>
<reference evidence="3" key="1">
    <citation type="submission" date="2019-12" db="EMBL/GenBank/DDBJ databases">
        <title>Genome sequence of Babesia ovis.</title>
        <authorList>
            <person name="Yamagishi J."/>
            <person name="Sevinc F."/>
            <person name="Xuan X."/>
        </authorList>
    </citation>
    <scope>NUCLEOTIDE SEQUENCE</scope>
    <source>
        <strain evidence="3">Selcuk</strain>
    </source>
</reference>
<dbReference type="PRINTS" id="PR00332">
    <property type="entry name" value="HISTRIAD"/>
</dbReference>
<gene>
    <name evidence="3" type="ORF">BaOVIS_026410</name>
</gene>
<dbReference type="AlphaFoldDB" id="A0A9W5TBR9"/>
<dbReference type="EMBL" id="BLIY01000017">
    <property type="protein sequence ID" value="GFE55237.1"/>
    <property type="molecule type" value="Genomic_DNA"/>
</dbReference>
<organism evidence="3 4">
    <name type="scientific">Babesia ovis</name>
    <dbReference type="NCBI Taxonomy" id="5869"/>
    <lineage>
        <taxon>Eukaryota</taxon>
        <taxon>Sar</taxon>
        <taxon>Alveolata</taxon>
        <taxon>Apicomplexa</taxon>
        <taxon>Aconoidasida</taxon>
        <taxon>Piroplasmida</taxon>
        <taxon>Babesiidae</taxon>
        <taxon>Babesia</taxon>
    </lineage>
</organism>
<evidence type="ECO:0000313" key="4">
    <source>
        <dbReference type="Proteomes" id="UP001057455"/>
    </source>
</evidence>
<evidence type="ECO:0000313" key="3">
    <source>
        <dbReference type="EMBL" id="GFE55237.1"/>
    </source>
</evidence>
<sequence length="562" mass="61752">MRILCAKRSLTWLPLAVSALRWQTLASLSTGDRVRSGAYHGFIPSKSYVHHSRTNAMEGNSTDLLPAEINPTVFGKSVYILSNISEDSIVDGTIPSKKVYEDDLILAFHDINPVAPVHILVIPKKRDGLSRLSRATEDHAKILGHMMVKVAISSPVSSVSNAFGLDVFRQHQSTSLKLSKVALSSFCSARFIKELLLPYRLRLRSVGTVVGHDYSFSLSFDEGLYLELPKHTLSTLGLANTTSMHSHKDDFVTTHMDVTAACYLREGSKLCHRTVAALGRLPECSALLSSTLSPDEINLESLVSEIRKLSCDVELLEAKVLSSQPTPVGDNSLLDASQLALIVEKALDCGRLPDLPTITGVTVAPRADTVTTNSKPSDDSKRRKVLSTEDDDMYPPDSWNVLLEHKDLLFKVHRTVSQEKNKKLDTLRSVIYELDKTAIHRKPESNIATHLRHATDTLIFRALASCNSAGDFTSHNDSNNHLVYALHNVALSPDNLFAMFTNACGHLGNQLLLFILCATSRRGCRQNALAKELATAPDNDHLYIICSTINPSEAGVIILTSQ</sequence>
<feature type="signal peptide" evidence="2">
    <location>
        <begin position="1"/>
        <end position="19"/>
    </location>
</feature>
<protein>
    <submittedName>
        <fullName evidence="3">Kinase C interacting protein</fullName>
    </submittedName>
</protein>
<dbReference type="SUPFAM" id="SSF54197">
    <property type="entry name" value="HIT-like"/>
    <property type="match status" value="1"/>
</dbReference>
<evidence type="ECO:0000256" key="2">
    <source>
        <dbReference type="SAM" id="SignalP"/>
    </source>
</evidence>
<dbReference type="Gene3D" id="3.30.428.10">
    <property type="entry name" value="HIT-like"/>
    <property type="match status" value="1"/>
</dbReference>
<dbReference type="InterPro" id="IPR036265">
    <property type="entry name" value="HIT-like_sf"/>
</dbReference>
<evidence type="ECO:0000256" key="1">
    <source>
        <dbReference type="SAM" id="MobiDB-lite"/>
    </source>
</evidence>
<feature type="region of interest" description="Disordered" evidence="1">
    <location>
        <begin position="368"/>
        <end position="390"/>
    </location>
</feature>
<dbReference type="OrthoDB" id="365957at2759"/>
<keyword evidence="2" id="KW-0732">Signal</keyword>
<dbReference type="InterPro" id="IPR001310">
    <property type="entry name" value="Histidine_triad_HIT"/>
</dbReference>
<dbReference type="Pfam" id="PF11969">
    <property type="entry name" value="DcpS_C"/>
    <property type="match status" value="1"/>
</dbReference>
<proteinExistence type="predicted"/>
<dbReference type="Proteomes" id="UP001057455">
    <property type="component" value="Unassembled WGS sequence"/>
</dbReference>
<comment type="caution">
    <text evidence="3">The sequence shown here is derived from an EMBL/GenBank/DDBJ whole genome shotgun (WGS) entry which is preliminary data.</text>
</comment>
<name>A0A9W5TBR9_BABOV</name>
<keyword evidence="3" id="KW-0418">Kinase</keyword>
<feature type="chain" id="PRO_5040836312" evidence="2">
    <location>
        <begin position="20"/>
        <end position="562"/>
    </location>
</feature>
<keyword evidence="4" id="KW-1185">Reference proteome</keyword>
<accession>A0A9W5TBR9</accession>
<dbReference type="GO" id="GO:0016301">
    <property type="term" value="F:kinase activity"/>
    <property type="evidence" value="ECO:0007669"/>
    <property type="project" value="UniProtKB-KW"/>
</dbReference>
<keyword evidence="3" id="KW-0808">Transferase</keyword>